<dbReference type="InterPro" id="IPR036388">
    <property type="entry name" value="WH-like_DNA-bd_sf"/>
</dbReference>
<keyword evidence="2" id="KW-0805">Transcription regulation</keyword>
<dbReference type="InterPro" id="IPR036390">
    <property type="entry name" value="WH_DNA-bd_sf"/>
</dbReference>
<evidence type="ECO:0000256" key="1">
    <source>
        <dbReference type="ARBA" id="ARBA00009437"/>
    </source>
</evidence>
<evidence type="ECO:0000256" key="3">
    <source>
        <dbReference type="ARBA" id="ARBA00023125"/>
    </source>
</evidence>
<sequence>MATLNFRHIEIFWAVMTTGSATAAAALLRTSQPTISRELGRLESVTQLTLFKRANAKLIPTEQALMLFDEVKRAYFGLERIAKAADAIRQYKHGQITIVCLPAFSQAVAPTVCKHFLDQYPGVGVSITPQDSPLLNEWLSSQRFDLGLIEDTIAPRGTDLETIFTSDIVCILPTDHRLCEKAVLYPEDFEGEHFISLATNDPYRNRIDSFFDSLGINRQLVVETHSAAAVCATVALGVGIAIINPLTALAYAKLGLKIRGLSLSIPYTVSVVRPQHRPYSPLVDNFISSLRHCCQVLTSQLQSITDSENRPHPDQ</sequence>
<evidence type="ECO:0000256" key="4">
    <source>
        <dbReference type="ARBA" id="ARBA00023163"/>
    </source>
</evidence>
<keyword evidence="3" id="KW-0238">DNA-binding</keyword>
<dbReference type="Proteomes" id="UP000283260">
    <property type="component" value="Unassembled WGS sequence"/>
</dbReference>
<dbReference type="SUPFAM" id="SSF53850">
    <property type="entry name" value="Periplasmic binding protein-like II"/>
    <property type="match status" value="1"/>
</dbReference>
<dbReference type="NCBIfam" id="NF008239">
    <property type="entry name" value="PRK11013.1"/>
    <property type="match status" value="1"/>
</dbReference>
<comment type="similarity">
    <text evidence="1">Belongs to the LysR transcriptional regulatory family.</text>
</comment>
<dbReference type="InterPro" id="IPR005119">
    <property type="entry name" value="LysR_subst-bd"/>
</dbReference>
<name>A0A423J132_9PSED</name>
<dbReference type="PANTHER" id="PTHR30427:SF1">
    <property type="entry name" value="TRANSCRIPTIONAL ACTIVATOR PROTEIN LYSR"/>
    <property type="match status" value="1"/>
</dbReference>
<dbReference type="PROSITE" id="PS50931">
    <property type="entry name" value="HTH_LYSR"/>
    <property type="match status" value="1"/>
</dbReference>
<proteinExistence type="inferred from homology"/>
<dbReference type="SUPFAM" id="SSF46785">
    <property type="entry name" value="Winged helix' DNA-binding domain"/>
    <property type="match status" value="1"/>
</dbReference>
<dbReference type="Pfam" id="PF00126">
    <property type="entry name" value="HTH_1"/>
    <property type="match status" value="1"/>
</dbReference>
<dbReference type="GO" id="GO:0009089">
    <property type="term" value="P:lysine biosynthetic process via diaminopimelate"/>
    <property type="evidence" value="ECO:0007669"/>
    <property type="project" value="TreeGrafter"/>
</dbReference>
<dbReference type="PANTHER" id="PTHR30427">
    <property type="entry name" value="TRANSCRIPTIONAL ACTIVATOR PROTEIN LYSR"/>
    <property type="match status" value="1"/>
</dbReference>
<dbReference type="AlphaFoldDB" id="A0A423J132"/>
<keyword evidence="4" id="KW-0804">Transcription</keyword>
<organism evidence="6 7">
    <name type="scientific">Pseudomonas frederiksbergensis</name>
    <dbReference type="NCBI Taxonomy" id="104087"/>
    <lineage>
        <taxon>Bacteria</taxon>
        <taxon>Pseudomonadati</taxon>
        <taxon>Pseudomonadota</taxon>
        <taxon>Gammaproteobacteria</taxon>
        <taxon>Pseudomonadales</taxon>
        <taxon>Pseudomonadaceae</taxon>
        <taxon>Pseudomonas</taxon>
    </lineage>
</organism>
<evidence type="ECO:0000313" key="7">
    <source>
        <dbReference type="Proteomes" id="UP000283260"/>
    </source>
</evidence>
<dbReference type="RefSeq" id="WP_123498794.1">
    <property type="nucleotide sequence ID" value="NZ_JBNDJZ010000001.1"/>
</dbReference>
<evidence type="ECO:0000259" key="5">
    <source>
        <dbReference type="PROSITE" id="PS50931"/>
    </source>
</evidence>
<dbReference type="Gene3D" id="1.10.10.10">
    <property type="entry name" value="Winged helix-like DNA-binding domain superfamily/Winged helix DNA-binding domain"/>
    <property type="match status" value="1"/>
</dbReference>
<dbReference type="Gene3D" id="3.40.190.290">
    <property type="match status" value="1"/>
</dbReference>
<dbReference type="GO" id="GO:0010628">
    <property type="term" value="P:positive regulation of gene expression"/>
    <property type="evidence" value="ECO:0007669"/>
    <property type="project" value="TreeGrafter"/>
</dbReference>
<gene>
    <name evidence="6" type="ORF">BK661_18020</name>
</gene>
<dbReference type="GO" id="GO:0043565">
    <property type="term" value="F:sequence-specific DNA binding"/>
    <property type="evidence" value="ECO:0007669"/>
    <property type="project" value="TreeGrafter"/>
</dbReference>
<dbReference type="InterPro" id="IPR000847">
    <property type="entry name" value="LysR_HTH_N"/>
</dbReference>
<dbReference type="EMBL" id="MOBL01000019">
    <property type="protein sequence ID" value="RON31357.1"/>
    <property type="molecule type" value="Genomic_DNA"/>
</dbReference>
<accession>A0A423J132</accession>
<dbReference type="Pfam" id="PF03466">
    <property type="entry name" value="LysR_substrate"/>
    <property type="match status" value="1"/>
</dbReference>
<reference evidence="6 7" key="1">
    <citation type="submission" date="2016-10" db="EMBL/GenBank/DDBJ databases">
        <title>Comparative genome analysis of multiple Pseudomonas spp. focuses on biocontrol and plant growth promoting traits.</title>
        <authorList>
            <person name="Tao X.-Y."/>
            <person name="Taylor C.G."/>
        </authorList>
    </citation>
    <scope>NUCLEOTIDE SEQUENCE [LARGE SCALE GENOMIC DNA]</scope>
    <source>
        <strain evidence="6 7">94G2</strain>
    </source>
</reference>
<protein>
    <submittedName>
        <fullName evidence="6">LysR family transcriptional regulator</fullName>
    </submittedName>
</protein>
<evidence type="ECO:0000256" key="2">
    <source>
        <dbReference type="ARBA" id="ARBA00023015"/>
    </source>
</evidence>
<evidence type="ECO:0000313" key="6">
    <source>
        <dbReference type="EMBL" id="RON31357.1"/>
    </source>
</evidence>
<dbReference type="GO" id="GO:0003700">
    <property type="term" value="F:DNA-binding transcription factor activity"/>
    <property type="evidence" value="ECO:0007669"/>
    <property type="project" value="InterPro"/>
</dbReference>
<comment type="caution">
    <text evidence="6">The sequence shown here is derived from an EMBL/GenBank/DDBJ whole genome shotgun (WGS) entry which is preliminary data.</text>
</comment>
<feature type="domain" description="HTH lysR-type" evidence="5">
    <location>
        <begin position="4"/>
        <end position="61"/>
    </location>
</feature>